<evidence type="ECO:0000313" key="6">
    <source>
        <dbReference type="Proteomes" id="UP001652582"/>
    </source>
</evidence>
<evidence type="ECO:0000256" key="2">
    <source>
        <dbReference type="ARBA" id="ARBA00022685"/>
    </source>
</evidence>
<dbReference type="Gene3D" id="1.10.100.10">
    <property type="entry name" value="Insulin-like"/>
    <property type="match status" value="1"/>
</dbReference>
<dbReference type="SUPFAM" id="SSF56994">
    <property type="entry name" value="Insulin-like"/>
    <property type="match status" value="1"/>
</dbReference>
<evidence type="ECO:0000259" key="5">
    <source>
        <dbReference type="Pfam" id="PF00049"/>
    </source>
</evidence>
<dbReference type="GeneID" id="112054022"/>
<keyword evidence="6" id="KW-1185">Reference proteome</keyword>
<dbReference type="RefSeq" id="XP_023949430.2">
    <property type="nucleotide sequence ID" value="XM_024093662.2"/>
</dbReference>
<dbReference type="CDD" id="cd00101">
    <property type="entry name" value="IlGF_like"/>
    <property type="match status" value="1"/>
</dbReference>
<feature type="domain" description="Insulin-like" evidence="5">
    <location>
        <begin position="44"/>
        <end position="110"/>
    </location>
</feature>
<name>A0A6J1NNY0_BICAN</name>
<dbReference type="Proteomes" id="UP001652582">
    <property type="component" value="Chromosome 12"/>
</dbReference>
<dbReference type="PROSITE" id="PS00262">
    <property type="entry name" value="INSULIN"/>
    <property type="match status" value="1"/>
</dbReference>
<keyword evidence="3 4" id="KW-0732">Signal</keyword>
<dbReference type="InterPro" id="IPR036438">
    <property type="entry name" value="Insulin-like_sf"/>
</dbReference>
<evidence type="ECO:0000313" key="7">
    <source>
        <dbReference type="RefSeq" id="XP_023949430.2"/>
    </source>
</evidence>
<protein>
    <submittedName>
        <fullName evidence="7">Insulin-like isoform X1</fullName>
    </submittedName>
</protein>
<gene>
    <name evidence="7" type="primary">LOC112054022</name>
</gene>
<dbReference type="Pfam" id="PF00049">
    <property type="entry name" value="Insulin"/>
    <property type="match status" value="1"/>
</dbReference>
<evidence type="ECO:0000256" key="1">
    <source>
        <dbReference type="ARBA" id="ARBA00009034"/>
    </source>
</evidence>
<feature type="chain" id="PRO_5047516651" evidence="4">
    <location>
        <begin position="24"/>
        <end position="125"/>
    </location>
</feature>
<evidence type="ECO:0000256" key="3">
    <source>
        <dbReference type="ARBA" id="ARBA00022729"/>
    </source>
</evidence>
<sequence>MSYRLSQVYIIFFLQRNLMIVHAEETATIKMSDRVFTCSKWLSSIIDNLCNNAYKIVKRDTSAMLDKLSPKGLKRKERYITDERWRRVKRQVASECCERPCTVRTIIMYCPDDAKLLTENPDIFN</sequence>
<keyword evidence="2" id="KW-0165">Cleavage on pair of basic residues</keyword>
<evidence type="ECO:0000256" key="4">
    <source>
        <dbReference type="SAM" id="SignalP"/>
    </source>
</evidence>
<comment type="similarity">
    <text evidence="1">Belongs to the insulin family.</text>
</comment>
<accession>A0A6J1NNY0</accession>
<reference evidence="7" key="1">
    <citation type="submission" date="2025-08" db="UniProtKB">
        <authorList>
            <consortium name="RefSeq"/>
        </authorList>
    </citation>
    <scope>IDENTIFICATION</scope>
</reference>
<feature type="signal peptide" evidence="4">
    <location>
        <begin position="1"/>
        <end position="23"/>
    </location>
</feature>
<proteinExistence type="inferred from homology"/>
<dbReference type="InterPro" id="IPR016179">
    <property type="entry name" value="Insulin-like"/>
</dbReference>
<organism evidence="6 7">
    <name type="scientific">Bicyclus anynana</name>
    <name type="common">Squinting bush brown butterfly</name>
    <dbReference type="NCBI Taxonomy" id="110368"/>
    <lineage>
        <taxon>Eukaryota</taxon>
        <taxon>Metazoa</taxon>
        <taxon>Ecdysozoa</taxon>
        <taxon>Arthropoda</taxon>
        <taxon>Hexapoda</taxon>
        <taxon>Insecta</taxon>
        <taxon>Pterygota</taxon>
        <taxon>Neoptera</taxon>
        <taxon>Endopterygota</taxon>
        <taxon>Lepidoptera</taxon>
        <taxon>Glossata</taxon>
        <taxon>Ditrysia</taxon>
        <taxon>Papilionoidea</taxon>
        <taxon>Nymphalidae</taxon>
        <taxon>Satyrinae</taxon>
        <taxon>Satyrini</taxon>
        <taxon>Mycalesina</taxon>
        <taxon>Bicyclus</taxon>
    </lineage>
</organism>
<dbReference type="OrthoDB" id="9973665at2759"/>
<dbReference type="InterPro" id="IPR022353">
    <property type="entry name" value="Insulin_CS"/>
</dbReference>